<organism evidence="1 2">
    <name type="scientific">Thiocapsa marina 5811</name>
    <dbReference type="NCBI Taxonomy" id="768671"/>
    <lineage>
        <taxon>Bacteria</taxon>
        <taxon>Pseudomonadati</taxon>
        <taxon>Pseudomonadota</taxon>
        <taxon>Gammaproteobacteria</taxon>
        <taxon>Chromatiales</taxon>
        <taxon>Chromatiaceae</taxon>
        <taxon>Thiocapsa</taxon>
    </lineage>
</organism>
<reference evidence="1 2" key="1">
    <citation type="submission" date="2011-06" db="EMBL/GenBank/DDBJ databases">
        <title>The draft genome of Thiocapsa marina 5811.</title>
        <authorList>
            <consortium name="US DOE Joint Genome Institute (JGI-PGF)"/>
            <person name="Lucas S."/>
            <person name="Han J."/>
            <person name="Cheng J.-F."/>
            <person name="Goodwin L."/>
            <person name="Pitluck S."/>
            <person name="Peters L."/>
            <person name="Land M.L."/>
            <person name="Hauser L."/>
            <person name="Vogl K."/>
            <person name="Liu Z."/>
            <person name="Imhoff J."/>
            <person name="Thiel V."/>
            <person name="Frigaard N.-U."/>
            <person name="Bryant D."/>
            <person name="Woyke T.J."/>
        </authorList>
    </citation>
    <scope>NUCLEOTIDE SEQUENCE [LARGE SCALE GENOMIC DNA]</scope>
    <source>
        <strain evidence="1 2">5811</strain>
    </source>
</reference>
<dbReference type="STRING" id="768671.ThimaDRAFT_0825"/>
<proteinExistence type="predicted"/>
<evidence type="ECO:0000313" key="1">
    <source>
        <dbReference type="EMBL" id="EGV20149.1"/>
    </source>
</evidence>
<name>F9U7C3_9GAMM</name>
<keyword evidence="2" id="KW-1185">Reference proteome</keyword>
<sequence length="58" mass="5866">MAAICRVKRLTAETIPTTRSVIPTLRASGPYSFIALTDALPVAFGSVGGATVSASISA</sequence>
<gene>
    <name evidence="1" type="ORF">ThimaDRAFT_0825</name>
</gene>
<dbReference type="AlphaFoldDB" id="F9U7C3"/>
<dbReference type="EMBL" id="AFWV01000002">
    <property type="protein sequence ID" value="EGV20149.1"/>
    <property type="molecule type" value="Genomic_DNA"/>
</dbReference>
<accession>F9U7C3</accession>
<dbReference type="Proteomes" id="UP000005459">
    <property type="component" value="Unassembled WGS sequence"/>
</dbReference>
<evidence type="ECO:0000313" key="2">
    <source>
        <dbReference type="Proteomes" id="UP000005459"/>
    </source>
</evidence>
<protein>
    <submittedName>
        <fullName evidence="1">Uncharacterized protein</fullName>
    </submittedName>
</protein>